<evidence type="ECO:0000256" key="2">
    <source>
        <dbReference type="ARBA" id="ARBA00004906"/>
    </source>
</evidence>
<dbReference type="SUPFAM" id="SSF57850">
    <property type="entry name" value="RING/U-box"/>
    <property type="match status" value="1"/>
</dbReference>
<dbReference type="GO" id="GO:0008270">
    <property type="term" value="F:zinc ion binding"/>
    <property type="evidence" value="ECO:0007669"/>
    <property type="project" value="UniProtKB-KW"/>
</dbReference>
<dbReference type="GO" id="GO:0016616">
    <property type="term" value="F:oxidoreductase activity, acting on the CH-OH group of donors, NAD or NADP as acceptor"/>
    <property type="evidence" value="ECO:0007669"/>
    <property type="project" value="InterPro"/>
</dbReference>
<keyword evidence="6" id="KW-0862">Zinc</keyword>
<accession>A0A200QXV6</accession>
<dbReference type="Gene3D" id="3.30.40.10">
    <property type="entry name" value="Zinc/RING finger domain, C3HC4 (zinc finger)"/>
    <property type="match status" value="1"/>
</dbReference>
<dbReference type="FunFam" id="3.40.50.720:FF:000022">
    <property type="entry name" value="Cinnamyl alcohol dehydrogenase"/>
    <property type="match status" value="1"/>
</dbReference>
<gene>
    <name evidence="10" type="ORF">BVC80_5g41</name>
</gene>
<dbReference type="Pfam" id="PF08240">
    <property type="entry name" value="ADH_N"/>
    <property type="match status" value="1"/>
</dbReference>
<evidence type="ECO:0000256" key="3">
    <source>
        <dbReference type="ARBA" id="ARBA00022723"/>
    </source>
</evidence>
<evidence type="ECO:0000256" key="4">
    <source>
        <dbReference type="ARBA" id="ARBA00022771"/>
    </source>
</evidence>
<evidence type="ECO:0000256" key="7">
    <source>
        <dbReference type="ARBA" id="ARBA00023002"/>
    </source>
</evidence>
<organism evidence="10 11">
    <name type="scientific">Macleaya cordata</name>
    <name type="common">Five-seeded plume-poppy</name>
    <name type="synonym">Bocconia cordata</name>
    <dbReference type="NCBI Taxonomy" id="56857"/>
    <lineage>
        <taxon>Eukaryota</taxon>
        <taxon>Viridiplantae</taxon>
        <taxon>Streptophyta</taxon>
        <taxon>Embryophyta</taxon>
        <taxon>Tracheophyta</taxon>
        <taxon>Spermatophyta</taxon>
        <taxon>Magnoliopsida</taxon>
        <taxon>Ranunculales</taxon>
        <taxon>Papaveraceae</taxon>
        <taxon>Papaveroideae</taxon>
        <taxon>Macleaya</taxon>
    </lineage>
</organism>
<dbReference type="CDD" id="cd05283">
    <property type="entry name" value="CAD1"/>
    <property type="match status" value="1"/>
</dbReference>
<dbReference type="InterPro" id="IPR024766">
    <property type="entry name" value="Znf_RING_H2"/>
</dbReference>
<dbReference type="InterPro" id="IPR011032">
    <property type="entry name" value="GroES-like_sf"/>
</dbReference>
<dbReference type="PANTHER" id="PTHR42683">
    <property type="entry name" value="ALDEHYDE REDUCTASE"/>
    <property type="match status" value="1"/>
</dbReference>
<evidence type="ECO:0000313" key="11">
    <source>
        <dbReference type="Proteomes" id="UP000195402"/>
    </source>
</evidence>
<sequence>MSELQNEEEIPSPRVFGWAAGNPSGYLSPFTFYTRAPGKKEVTIKVLYCGICPADRRSIKCRNSIYPLIPGHEIVGEVAEVGDKDSSKFKVGDKVGVGCMIGPLHSCSTTDHKNCKIFDRNKNRKIKPEKYCSKIVPTYFDGSRKYGPGGFSDIVVVKERFVVRFPDNLPLAAVAPLLCAGVAVYSPMQFYGLNRRGLHLGVVELGSMGRLAVKFAKAFRLKVTVISSSPAKEQEAIERLGADSFLVINDLEQMQGARGTMDGIIDTLPLSSNGLHNDDHHHVLPLITSLLKSHGKMIQVGDPDIPINLLPELCLFWERELFLGRSTSATKQMRKTQEMIDFAAKHNITADVKVIQMKHVNDAMEYLVNKGNDIRFCFVVDVANSSLSAATPWRFEVKKWNAVAFWGWDTTLDNCGICRNQIMGPCIECEAAAAAAADDDDQASASAMTSNNNYCIVAWGVCNHAYHFHCINRWLSEHGVCPLVGQWIYIWQDWPQVSSRIDELY</sequence>
<keyword evidence="7" id="KW-0560">Oxidoreductase</keyword>
<evidence type="ECO:0000259" key="9">
    <source>
        <dbReference type="Pfam" id="PF12678"/>
    </source>
</evidence>
<dbReference type="STRING" id="56857.A0A200QXV6"/>
<evidence type="ECO:0000256" key="1">
    <source>
        <dbReference type="ARBA" id="ARBA00001947"/>
    </source>
</evidence>
<dbReference type="InterPro" id="IPR013154">
    <property type="entry name" value="ADH-like_N"/>
</dbReference>
<keyword evidence="4" id="KW-0863">Zinc-finger</keyword>
<keyword evidence="11" id="KW-1185">Reference proteome</keyword>
<comment type="pathway">
    <text evidence="2">Protein modification; protein ubiquitination.</text>
</comment>
<comment type="cofactor">
    <cofactor evidence="1">
        <name>Zn(2+)</name>
        <dbReference type="ChEBI" id="CHEBI:29105"/>
    </cofactor>
</comment>
<dbReference type="Gene3D" id="3.40.50.720">
    <property type="entry name" value="NAD(P)-binding Rossmann-like Domain"/>
    <property type="match status" value="1"/>
</dbReference>
<feature type="domain" description="Alcohol dehydrogenase-like N-terminal" evidence="8">
    <location>
        <begin position="38"/>
        <end position="167"/>
    </location>
</feature>
<feature type="domain" description="Zinc finger RING-H2-type" evidence="9">
    <location>
        <begin position="413"/>
        <end position="483"/>
    </location>
</feature>
<keyword evidence="3" id="KW-0479">Metal-binding</keyword>
<dbReference type="OrthoDB" id="1879366at2759"/>
<dbReference type="Pfam" id="PF12678">
    <property type="entry name" value="zf-rbx1"/>
    <property type="match status" value="1"/>
</dbReference>
<comment type="caution">
    <text evidence="10">The sequence shown here is derived from an EMBL/GenBank/DDBJ whole genome shotgun (WGS) entry which is preliminary data.</text>
</comment>
<protein>
    <submittedName>
        <fullName evidence="10">Alcohol dehydrogenase superfamily</fullName>
    </submittedName>
</protein>
<dbReference type="InterPro" id="IPR013083">
    <property type="entry name" value="Znf_RING/FYVE/PHD"/>
</dbReference>
<name>A0A200QXV6_MACCD</name>
<dbReference type="Proteomes" id="UP000195402">
    <property type="component" value="Unassembled WGS sequence"/>
</dbReference>
<proteinExistence type="predicted"/>
<dbReference type="EMBL" id="MVGT01000860">
    <property type="protein sequence ID" value="OVA15251.1"/>
    <property type="molecule type" value="Genomic_DNA"/>
</dbReference>
<dbReference type="SUPFAM" id="SSF51735">
    <property type="entry name" value="NAD(P)-binding Rossmann-fold domains"/>
    <property type="match status" value="1"/>
</dbReference>
<dbReference type="AlphaFoldDB" id="A0A200QXV6"/>
<dbReference type="InterPro" id="IPR036291">
    <property type="entry name" value="NAD(P)-bd_dom_sf"/>
</dbReference>
<evidence type="ECO:0000313" key="10">
    <source>
        <dbReference type="EMBL" id="OVA15251.1"/>
    </source>
</evidence>
<dbReference type="InterPro" id="IPR047109">
    <property type="entry name" value="CAD-like"/>
</dbReference>
<evidence type="ECO:0000256" key="6">
    <source>
        <dbReference type="ARBA" id="ARBA00022833"/>
    </source>
</evidence>
<reference evidence="10 11" key="1">
    <citation type="journal article" date="2017" name="Mol. Plant">
        <title>The Genome of Medicinal Plant Macleaya cordata Provides New Insights into Benzylisoquinoline Alkaloids Metabolism.</title>
        <authorList>
            <person name="Liu X."/>
            <person name="Liu Y."/>
            <person name="Huang P."/>
            <person name="Ma Y."/>
            <person name="Qing Z."/>
            <person name="Tang Q."/>
            <person name="Cao H."/>
            <person name="Cheng P."/>
            <person name="Zheng Y."/>
            <person name="Yuan Z."/>
            <person name="Zhou Y."/>
            <person name="Liu J."/>
            <person name="Tang Z."/>
            <person name="Zhuo Y."/>
            <person name="Zhang Y."/>
            <person name="Yu L."/>
            <person name="Huang J."/>
            <person name="Yang P."/>
            <person name="Peng Q."/>
            <person name="Zhang J."/>
            <person name="Jiang W."/>
            <person name="Zhang Z."/>
            <person name="Lin K."/>
            <person name="Ro D.K."/>
            <person name="Chen X."/>
            <person name="Xiong X."/>
            <person name="Shang Y."/>
            <person name="Huang S."/>
            <person name="Zeng J."/>
        </authorList>
    </citation>
    <scope>NUCLEOTIDE SEQUENCE [LARGE SCALE GENOMIC DNA]</scope>
    <source>
        <strain evidence="11">cv. BLH2017</strain>
        <tissue evidence="10">Root</tissue>
    </source>
</reference>
<evidence type="ECO:0000259" key="8">
    <source>
        <dbReference type="Pfam" id="PF08240"/>
    </source>
</evidence>
<dbReference type="Gene3D" id="3.90.180.10">
    <property type="entry name" value="Medium-chain alcohol dehydrogenases, catalytic domain"/>
    <property type="match status" value="1"/>
</dbReference>
<dbReference type="OMA" id="PCIECEA"/>
<dbReference type="InParanoid" id="A0A200QXV6"/>
<dbReference type="SUPFAM" id="SSF50129">
    <property type="entry name" value="GroES-like"/>
    <property type="match status" value="1"/>
</dbReference>
<keyword evidence="5" id="KW-0833">Ubl conjugation pathway</keyword>
<evidence type="ECO:0000256" key="5">
    <source>
        <dbReference type="ARBA" id="ARBA00022786"/>
    </source>
</evidence>